<name>A0A4Q0QDA1_9BRAD</name>
<comment type="catalytic activity">
    <reaction evidence="1 9">
        <text>N-(5-phospho-beta-D-ribosyl)anthranilate = 1-(2-carboxyphenylamino)-1-deoxy-D-ribulose 5-phosphate</text>
        <dbReference type="Rhea" id="RHEA:21540"/>
        <dbReference type="ChEBI" id="CHEBI:18277"/>
        <dbReference type="ChEBI" id="CHEBI:58613"/>
        <dbReference type="EC" id="5.3.1.24"/>
    </reaction>
</comment>
<dbReference type="InterPro" id="IPR044643">
    <property type="entry name" value="TrpF_fam"/>
</dbReference>
<dbReference type="EMBL" id="RKMK01000037">
    <property type="protein sequence ID" value="RXG88217.1"/>
    <property type="molecule type" value="Genomic_DNA"/>
</dbReference>
<comment type="pathway">
    <text evidence="2 9">Amino-acid biosynthesis; L-tryptophan biosynthesis; L-tryptophan from chorismate: step 3/5.</text>
</comment>
<keyword evidence="8 9" id="KW-0413">Isomerase</keyword>
<evidence type="ECO:0000256" key="8">
    <source>
        <dbReference type="ARBA" id="ARBA00023235"/>
    </source>
</evidence>
<dbReference type="CDD" id="cd00405">
    <property type="entry name" value="PRAI"/>
    <property type="match status" value="1"/>
</dbReference>
<evidence type="ECO:0000313" key="12">
    <source>
        <dbReference type="Proteomes" id="UP000290174"/>
    </source>
</evidence>
<dbReference type="GO" id="GO:0000162">
    <property type="term" value="P:L-tryptophan biosynthetic process"/>
    <property type="evidence" value="ECO:0007669"/>
    <property type="project" value="UniProtKB-UniRule"/>
</dbReference>
<organism evidence="11 12">
    <name type="scientific">Bradyrhizobium zhanjiangense</name>
    <dbReference type="NCBI Taxonomy" id="1325107"/>
    <lineage>
        <taxon>Bacteria</taxon>
        <taxon>Pseudomonadati</taxon>
        <taxon>Pseudomonadota</taxon>
        <taxon>Alphaproteobacteria</taxon>
        <taxon>Hyphomicrobiales</taxon>
        <taxon>Nitrobacteraceae</taxon>
        <taxon>Bradyrhizobium</taxon>
    </lineage>
</organism>
<dbReference type="Proteomes" id="UP000290174">
    <property type="component" value="Unassembled WGS sequence"/>
</dbReference>
<proteinExistence type="inferred from homology"/>
<sequence length="234" mass="24994">MFYAQCPPRRLRAMLTQIYEISTIEEASAVSAIGVDHVGVLVGDGRFPRELPISAASEIAAAIVPPSKFSALFLTCDLSLIASWARELTPAIVHLGASAELLSPQDVASLKRMLPGMVVMRSIPVFGEESIAIARSYVGIADFLLLDSYRATDEQIGALGVTHDWGISRRIVDLAPVPVVLAGGLGPDNVAEAIRTVRPAGVDSKTRTDQDGSHAKDLDRVRRFHEAARAAAPS</sequence>
<dbReference type="Gene3D" id="3.20.20.70">
    <property type="entry name" value="Aldolase class I"/>
    <property type="match status" value="1"/>
</dbReference>
<evidence type="ECO:0000256" key="1">
    <source>
        <dbReference type="ARBA" id="ARBA00001164"/>
    </source>
</evidence>
<dbReference type="InterPro" id="IPR001240">
    <property type="entry name" value="PRAI_dom"/>
</dbReference>
<evidence type="ECO:0000313" key="11">
    <source>
        <dbReference type="EMBL" id="RXG88217.1"/>
    </source>
</evidence>
<comment type="similarity">
    <text evidence="9">Belongs to the TrpF family.</text>
</comment>
<evidence type="ECO:0000256" key="4">
    <source>
        <dbReference type="ARBA" id="ARBA00022272"/>
    </source>
</evidence>
<dbReference type="PANTHER" id="PTHR42894:SF1">
    <property type="entry name" value="N-(5'-PHOSPHORIBOSYL)ANTHRANILATE ISOMERASE"/>
    <property type="match status" value="1"/>
</dbReference>
<dbReference type="InterPro" id="IPR013785">
    <property type="entry name" value="Aldolase_TIM"/>
</dbReference>
<evidence type="ECO:0000256" key="6">
    <source>
        <dbReference type="ARBA" id="ARBA00022822"/>
    </source>
</evidence>
<feature type="domain" description="N-(5'phosphoribosyl) anthranilate isomerase (PRAI)" evidence="10">
    <location>
        <begin position="129"/>
        <end position="226"/>
    </location>
</feature>
<dbReference type="PANTHER" id="PTHR42894">
    <property type="entry name" value="N-(5'-PHOSPHORIBOSYL)ANTHRANILATE ISOMERASE"/>
    <property type="match status" value="1"/>
</dbReference>
<dbReference type="EC" id="5.3.1.24" evidence="3 9"/>
<dbReference type="SUPFAM" id="SSF51366">
    <property type="entry name" value="Ribulose-phoshate binding barrel"/>
    <property type="match status" value="1"/>
</dbReference>
<evidence type="ECO:0000256" key="5">
    <source>
        <dbReference type="ARBA" id="ARBA00022605"/>
    </source>
</evidence>
<dbReference type="AlphaFoldDB" id="A0A4Q0QDA1"/>
<dbReference type="GO" id="GO:0004640">
    <property type="term" value="F:phosphoribosylanthranilate isomerase activity"/>
    <property type="evidence" value="ECO:0007669"/>
    <property type="project" value="UniProtKB-UniRule"/>
</dbReference>
<evidence type="ECO:0000256" key="3">
    <source>
        <dbReference type="ARBA" id="ARBA00012572"/>
    </source>
</evidence>
<evidence type="ECO:0000256" key="9">
    <source>
        <dbReference type="HAMAP-Rule" id="MF_00135"/>
    </source>
</evidence>
<reference evidence="11 12" key="1">
    <citation type="submission" date="2018-11" db="EMBL/GenBank/DDBJ databases">
        <title>Bradyrhizobium sp. nov., isolated from effective nodules of peanut in China.</title>
        <authorList>
            <person name="Li Y."/>
        </authorList>
    </citation>
    <scope>NUCLEOTIDE SEQUENCE [LARGE SCALE GENOMIC DNA]</scope>
    <source>
        <strain evidence="11 12">CCBAU 51770</strain>
    </source>
</reference>
<dbReference type="Pfam" id="PF00697">
    <property type="entry name" value="PRAI"/>
    <property type="match status" value="1"/>
</dbReference>
<evidence type="ECO:0000256" key="2">
    <source>
        <dbReference type="ARBA" id="ARBA00004664"/>
    </source>
</evidence>
<keyword evidence="6 9" id="KW-0822">Tryptophan biosynthesis</keyword>
<dbReference type="HAMAP" id="MF_00135">
    <property type="entry name" value="PRAI"/>
    <property type="match status" value="1"/>
</dbReference>
<evidence type="ECO:0000256" key="7">
    <source>
        <dbReference type="ARBA" id="ARBA00023141"/>
    </source>
</evidence>
<keyword evidence="5 9" id="KW-0028">Amino-acid biosynthesis</keyword>
<dbReference type="UniPathway" id="UPA00035">
    <property type="reaction ID" value="UER00042"/>
</dbReference>
<dbReference type="InterPro" id="IPR011060">
    <property type="entry name" value="RibuloseP-bd_barrel"/>
</dbReference>
<protein>
    <recommendedName>
        <fullName evidence="4 9">N-(5'-phosphoribosyl)anthranilate isomerase</fullName>
        <shortName evidence="9">PRAI</shortName>
        <ecNumber evidence="3 9">5.3.1.24</ecNumber>
    </recommendedName>
</protein>
<evidence type="ECO:0000259" key="10">
    <source>
        <dbReference type="Pfam" id="PF00697"/>
    </source>
</evidence>
<gene>
    <name evidence="9" type="primary">trpF</name>
    <name evidence="11" type="ORF">EAS61_29755</name>
</gene>
<comment type="caution">
    <text evidence="11">The sequence shown here is derived from an EMBL/GenBank/DDBJ whole genome shotgun (WGS) entry which is preliminary data.</text>
</comment>
<accession>A0A4Q0QDA1</accession>
<keyword evidence="7 9" id="KW-0057">Aromatic amino acid biosynthesis</keyword>